<organism evidence="7 8">
    <name type="scientific">Amycolatopsis pithecellobii</name>
    <dbReference type="NCBI Taxonomy" id="664692"/>
    <lineage>
        <taxon>Bacteria</taxon>
        <taxon>Bacillati</taxon>
        <taxon>Actinomycetota</taxon>
        <taxon>Actinomycetes</taxon>
        <taxon>Pseudonocardiales</taxon>
        <taxon>Pseudonocardiaceae</taxon>
        <taxon>Amycolatopsis</taxon>
    </lineage>
</organism>
<comment type="similarity">
    <text evidence="2 6">Belongs to the UPF0677 family.</text>
</comment>
<comment type="function">
    <text evidence="1 6">Exhibits S-adenosyl-L-methionine-dependent methyltransferase activity.</text>
</comment>
<name>A0A6N7ZBG1_9PSEU</name>
<evidence type="ECO:0000256" key="6">
    <source>
        <dbReference type="RuleBase" id="RU362030"/>
    </source>
</evidence>
<reference evidence="7 8" key="1">
    <citation type="submission" date="2019-11" db="EMBL/GenBank/DDBJ databases">
        <title>Draft genome of Amycolatopsis RM579.</title>
        <authorList>
            <person name="Duangmal K."/>
            <person name="Mingma R."/>
        </authorList>
    </citation>
    <scope>NUCLEOTIDE SEQUENCE [LARGE SCALE GENOMIC DNA]</scope>
    <source>
        <strain evidence="7 8">RM579</strain>
    </source>
</reference>
<keyword evidence="4 7" id="KW-0808">Transferase</keyword>
<dbReference type="SUPFAM" id="SSF53335">
    <property type="entry name" value="S-adenosyl-L-methionine-dependent methyltransferases"/>
    <property type="match status" value="1"/>
</dbReference>
<evidence type="ECO:0000313" key="8">
    <source>
        <dbReference type="Proteomes" id="UP000440096"/>
    </source>
</evidence>
<dbReference type="Gene3D" id="3.40.50.150">
    <property type="entry name" value="Vaccinia Virus protein VP39"/>
    <property type="match status" value="1"/>
</dbReference>
<dbReference type="InterPro" id="IPR007213">
    <property type="entry name" value="Ppm1/Ppm2/Tcmp"/>
</dbReference>
<evidence type="ECO:0000256" key="1">
    <source>
        <dbReference type="ARBA" id="ARBA00003907"/>
    </source>
</evidence>
<evidence type="ECO:0000256" key="4">
    <source>
        <dbReference type="ARBA" id="ARBA00022679"/>
    </source>
</evidence>
<dbReference type="EC" id="2.1.1.-" evidence="6"/>
<dbReference type="NCBIfam" id="TIGR00027">
    <property type="entry name" value="mthyl_TIGR00027"/>
    <property type="match status" value="1"/>
</dbReference>
<accession>A0A6N7ZBG1</accession>
<dbReference type="PANTHER" id="PTHR43619">
    <property type="entry name" value="S-ADENOSYL-L-METHIONINE-DEPENDENT METHYLTRANSFERASE YKTD-RELATED"/>
    <property type="match status" value="1"/>
</dbReference>
<dbReference type="GO" id="GO:0008168">
    <property type="term" value="F:methyltransferase activity"/>
    <property type="evidence" value="ECO:0007669"/>
    <property type="project" value="UniProtKB-UniRule"/>
</dbReference>
<keyword evidence="5 6" id="KW-0949">S-adenosyl-L-methionine</keyword>
<comment type="caution">
    <text evidence="7">The sequence shown here is derived from an EMBL/GenBank/DDBJ whole genome shotgun (WGS) entry which is preliminary data.</text>
</comment>
<gene>
    <name evidence="7" type="ORF">GKO32_34735</name>
</gene>
<dbReference type="OrthoDB" id="9806164at2"/>
<evidence type="ECO:0000313" key="7">
    <source>
        <dbReference type="EMBL" id="MTD59102.1"/>
    </source>
</evidence>
<dbReference type="Pfam" id="PF04072">
    <property type="entry name" value="LCM"/>
    <property type="match status" value="1"/>
</dbReference>
<dbReference type="InterPro" id="IPR011610">
    <property type="entry name" value="SAM_mthyl_Trfase_ML2640-like"/>
</dbReference>
<dbReference type="Proteomes" id="UP000440096">
    <property type="component" value="Unassembled WGS sequence"/>
</dbReference>
<protein>
    <recommendedName>
        <fullName evidence="6">S-adenosyl-L-methionine-dependent methyltransferase</fullName>
        <ecNumber evidence="6">2.1.1.-</ecNumber>
    </recommendedName>
</protein>
<proteinExistence type="inferred from homology"/>
<dbReference type="AlphaFoldDB" id="A0A6N7ZBG1"/>
<keyword evidence="8" id="KW-1185">Reference proteome</keyword>
<dbReference type="PANTHER" id="PTHR43619:SF2">
    <property type="entry name" value="S-ADENOSYL-L-METHIONINE-DEPENDENT METHYLTRANSFERASES SUPERFAMILY PROTEIN"/>
    <property type="match status" value="1"/>
</dbReference>
<keyword evidence="3 6" id="KW-0489">Methyltransferase</keyword>
<evidence type="ECO:0000256" key="3">
    <source>
        <dbReference type="ARBA" id="ARBA00022603"/>
    </source>
</evidence>
<sequence>MATLAPGTKIDERDRASPARSFVDRTVGAVRRCGNRTISSRSLSCTDDFPFVPGGMARVSAPEGVRATALLTAYARAQESARPDRLFDDPLARLFVAEATAFTGDGLPRVGMAREHDGSPVWQAVSSYFSGRVPFYDEHVLRAVRAGARQLVLLGANLDTRAYRLGLPEDTTVFELDSSSVLEFKRAVLTRHGARPTCRRVPVPAALRAGWPEDLLGAGFAPEEPVVWLAEGLLAYFTTADSDQLLAGISKHSRGPAWLVSDYPQGPVDPQLIITCATDEAERMSAMMMADLVRRGPDVTPEKWVGRHGWTAEVTDLTAQLRHHGRPFPNAFADATTHPVPVWLFSATRDAGPLTG</sequence>
<dbReference type="GO" id="GO:0032259">
    <property type="term" value="P:methylation"/>
    <property type="evidence" value="ECO:0007669"/>
    <property type="project" value="UniProtKB-KW"/>
</dbReference>
<dbReference type="InterPro" id="IPR029063">
    <property type="entry name" value="SAM-dependent_MTases_sf"/>
</dbReference>
<evidence type="ECO:0000256" key="5">
    <source>
        <dbReference type="ARBA" id="ARBA00022691"/>
    </source>
</evidence>
<evidence type="ECO:0000256" key="2">
    <source>
        <dbReference type="ARBA" id="ARBA00008138"/>
    </source>
</evidence>
<dbReference type="EMBL" id="WMBA01000088">
    <property type="protein sequence ID" value="MTD59102.1"/>
    <property type="molecule type" value="Genomic_DNA"/>
</dbReference>